<keyword evidence="2" id="KW-1185">Reference proteome</keyword>
<evidence type="ECO:0000313" key="2">
    <source>
        <dbReference type="Proteomes" id="UP000054538"/>
    </source>
</evidence>
<sequence>KNCHGRLALCYNIYQQPFIQCSNFTPATLSVHLVLHNLQEFDTEYLCALLDNNQNVVNHIKQHAKTLWIGPLAECDFTASPCEQKQLCQHWHQKETSCL</sequence>
<name>A0A0D0CFS2_9AGAM</name>
<proteinExistence type="predicted"/>
<feature type="non-terminal residue" evidence="1">
    <location>
        <position position="99"/>
    </location>
</feature>
<accession>A0A0D0CFS2</accession>
<dbReference type="HOGENOM" id="CLU_162838_0_0_1"/>
<dbReference type="Proteomes" id="UP000054538">
    <property type="component" value="Unassembled WGS sequence"/>
</dbReference>
<dbReference type="OrthoDB" id="3268409at2759"/>
<dbReference type="InParanoid" id="A0A0D0CFS2"/>
<evidence type="ECO:0000313" key="1">
    <source>
        <dbReference type="EMBL" id="KIK81572.1"/>
    </source>
</evidence>
<dbReference type="AlphaFoldDB" id="A0A0D0CFS2"/>
<reference evidence="1 2" key="1">
    <citation type="submission" date="2014-04" db="EMBL/GenBank/DDBJ databases">
        <authorList>
            <consortium name="DOE Joint Genome Institute"/>
            <person name="Kuo A."/>
            <person name="Kohler A."/>
            <person name="Jargeat P."/>
            <person name="Nagy L.G."/>
            <person name="Floudas D."/>
            <person name="Copeland A."/>
            <person name="Barry K.W."/>
            <person name="Cichocki N."/>
            <person name="Veneault-Fourrey C."/>
            <person name="LaButti K."/>
            <person name="Lindquist E.A."/>
            <person name="Lipzen A."/>
            <person name="Lundell T."/>
            <person name="Morin E."/>
            <person name="Murat C."/>
            <person name="Sun H."/>
            <person name="Tunlid A."/>
            <person name="Henrissat B."/>
            <person name="Grigoriev I.V."/>
            <person name="Hibbett D.S."/>
            <person name="Martin F."/>
            <person name="Nordberg H.P."/>
            <person name="Cantor M.N."/>
            <person name="Hua S.X."/>
        </authorList>
    </citation>
    <scope>NUCLEOTIDE SEQUENCE [LARGE SCALE GENOMIC DNA]</scope>
    <source>
        <strain evidence="1 2">Ve08.2h10</strain>
    </source>
</reference>
<feature type="non-terminal residue" evidence="1">
    <location>
        <position position="1"/>
    </location>
</feature>
<protein>
    <submittedName>
        <fullName evidence="1">Uncharacterized protein</fullName>
    </submittedName>
</protein>
<organism evidence="1 2">
    <name type="scientific">Paxillus rubicundulus Ve08.2h10</name>
    <dbReference type="NCBI Taxonomy" id="930991"/>
    <lineage>
        <taxon>Eukaryota</taxon>
        <taxon>Fungi</taxon>
        <taxon>Dikarya</taxon>
        <taxon>Basidiomycota</taxon>
        <taxon>Agaricomycotina</taxon>
        <taxon>Agaricomycetes</taxon>
        <taxon>Agaricomycetidae</taxon>
        <taxon>Boletales</taxon>
        <taxon>Paxilineae</taxon>
        <taxon>Paxillaceae</taxon>
        <taxon>Paxillus</taxon>
    </lineage>
</organism>
<gene>
    <name evidence="1" type="ORF">PAXRUDRAFT_107757</name>
</gene>
<reference evidence="2" key="2">
    <citation type="submission" date="2015-01" db="EMBL/GenBank/DDBJ databases">
        <title>Evolutionary Origins and Diversification of the Mycorrhizal Mutualists.</title>
        <authorList>
            <consortium name="DOE Joint Genome Institute"/>
            <consortium name="Mycorrhizal Genomics Consortium"/>
            <person name="Kohler A."/>
            <person name="Kuo A."/>
            <person name="Nagy L.G."/>
            <person name="Floudas D."/>
            <person name="Copeland A."/>
            <person name="Barry K.W."/>
            <person name="Cichocki N."/>
            <person name="Veneault-Fourrey C."/>
            <person name="LaButti K."/>
            <person name="Lindquist E.A."/>
            <person name="Lipzen A."/>
            <person name="Lundell T."/>
            <person name="Morin E."/>
            <person name="Murat C."/>
            <person name="Riley R."/>
            <person name="Ohm R."/>
            <person name="Sun H."/>
            <person name="Tunlid A."/>
            <person name="Henrissat B."/>
            <person name="Grigoriev I.V."/>
            <person name="Hibbett D.S."/>
            <person name="Martin F."/>
        </authorList>
    </citation>
    <scope>NUCLEOTIDE SEQUENCE [LARGE SCALE GENOMIC DNA]</scope>
    <source>
        <strain evidence="2">Ve08.2h10</strain>
    </source>
</reference>
<dbReference type="EMBL" id="KN825773">
    <property type="protein sequence ID" value="KIK81572.1"/>
    <property type="molecule type" value="Genomic_DNA"/>
</dbReference>